<dbReference type="SUPFAM" id="SSF48452">
    <property type="entry name" value="TPR-like"/>
    <property type="match status" value="1"/>
</dbReference>
<feature type="chain" id="PRO_5017716725" description="Tetratricopeptide repeat protein" evidence="1">
    <location>
        <begin position="31"/>
        <end position="279"/>
    </location>
</feature>
<evidence type="ECO:0000313" key="3">
    <source>
        <dbReference type="Proteomes" id="UP000264071"/>
    </source>
</evidence>
<proteinExistence type="predicted"/>
<comment type="caution">
    <text evidence="2">The sequence shown here is derived from an EMBL/GenBank/DDBJ whole genome shotgun (WGS) entry which is preliminary data.</text>
</comment>
<dbReference type="Proteomes" id="UP000264071">
    <property type="component" value="Unassembled WGS sequence"/>
</dbReference>
<dbReference type="InterPro" id="IPR011990">
    <property type="entry name" value="TPR-like_helical_dom_sf"/>
</dbReference>
<evidence type="ECO:0000256" key="1">
    <source>
        <dbReference type="SAM" id="SignalP"/>
    </source>
</evidence>
<organism evidence="2 3">
    <name type="scientific">Gemmatimonas aurantiaca</name>
    <dbReference type="NCBI Taxonomy" id="173480"/>
    <lineage>
        <taxon>Bacteria</taxon>
        <taxon>Pseudomonadati</taxon>
        <taxon>Gemmatimonadota</taxon>
        <taxon>Gemmatimonadia</taxon>
        <taxon>Gemmatimonadales</taxon>
        <taxon>Gemmatimonadaceae</taxon>
        <taxon>Gemmatimonas</taxon>
    </lineage>
</organism>
<dbReference type="EMBL" id="DPIY01000002">
    <property type="protein sequence ID" value="HCT56008.1"/>
    <property type="molecule type" value="Genomic_DNA"/>
</dbReference>
<dbReference type="AlphaFoldDB" id="A0A3D4V5Q7"/>
<evidence type="ECO:0008006" key="4">
    <source>
        <dbReference type="Google" id="ProtNLM"/>
    </source>
</evidence>
<reference evidence="2 3" key="1">
    <citation type="journal article" date="2018" name="Nat. Biotechnol.">
        <title>A standardized bacterial taxonomy based on genome phylogeny substantially revises the tree of life.</title>
        <authorList>
            <person name="Parks D.H."/>
            <person name="Chuvochina M."/>
            <person name="Waite D.W."/>
            <person name="Rinke C."/>
            <person name="Skarshewski A."/>
            <person name="Chaumeil P.A."/>
            <person name="Hugenholtz P."/>
        </authorList>
    </citation>
    <scope>NUCLEOTIDE SEQUENCE [LARGE SCALE GENOMIC DNA]</scope>
    <source>
        <strain evidence="2">UBA8844</strain>
    </source>
</reference>
<dbReference type="Gene3D" id="1.25.40.10">
    <property type="entry name" value="Tetratricopeptide repeat domain"/>
    <property type="match status" value="1"/>
</dbReference>
<accession>A0A3D4V5Q7</accession>
<sequence length="279" mass="29958">MSDSMSNHRPLWVAFVMLALSATSPVPASAQSKPSGASTAPSAQTGGAALTGALRWADSASRVIDRGVIRNDTTAVLQGIAIVDRALTAFPEHFLLTHYRGYAAYRLGQMAGVRKQANVARAHYEDAVKWLDRSIAAQPIAESHALRASCLGQLIGGSMIRGMRLGPQANDAVDKARLLDKDNPRMLLLDAIGAWYKPSMFGGGKDKARAAMQRALAAFAADTPAPAYPSWGYAEALAWHGQWEQEAGRGAAARAAYERALELEPEYGWVKYVLLPAVR</sequence>
<evidence type="ECO:0000313" key="2">
    <source>
        <dbReference type="EMBL" id="HCT56008.1"/>
    </source>
</evidence>
<gene>
    <name evidence="2" type="ORF">DGD08_02220</name>
</gene>
<feature type="signal peptide" evidence="1">
    <location>
        <begin position="1"/>
        <end position="30"/>
    </location>
</feature>
<name>A0A3D4V5Q7_9BACT</name>
<protein>
    <recommendedName>
        <fullName evidence="4">Tetratricopeptide repeat protein</fullName>
    </recommendedName>
</protein>
<keyword evidence="1" id="KW-0732">Signal</keyword>